<dbReference type="OrthoDB" id="4062651at2759"/>
<dbReference type="Pfam" id="PF00069">
    <property type="entry name" value="Pkinase"/>
    <property type="match status" value="1"/>
</dbReference>
<dbReference type="EMBL" id="CM003535">
    <property type="protein sequence ID" value="RCV39449.1"/>
    <property type="molecule type" value="Genomic_DNA"/>
</dbReference>
<sequence length="446" mass="49297">MADIALGSVERVVKVALAIKTAVETAEQNKKDCLDIGKLAAQVISQTERLKEKTVDPAMRDALEAMADCLNDALLLIAKCHGKCFLLRYLKASDMSKQLRRAHDEISNKMLLGILAIGVDTNIALAQRTQYAGQAENPQSSQPRTDQASRPGVTKNDKGKTMVATVRRAESDPLSGKLEAATNDFSKDSYDKRGYYKGVLLHNGLDVVAAIKKISVSNDLELQHELSIRAKLQHGNIVKLLGYAKVEERLCFLVEEYMPNAKSLESIINGMSPTSRLDWPSCFKIIQGIAKGLHYLHKQWVLYMDLKPANILVRSDMDPVIVNFGSSVVLDGDDDTIPGDALVGTLGYVAPEKIRQANVSLKSDVFSFGVILFEIITGRRVSPFDDLPEWSSIEMIRSVKGLFDPALADESQLMKINMCREVGLKCIEWDPKCRPTMADVLEMLNS</sequence>
<evidence type="ECO:0000259" key="2">
    <source>
        <dbReference type="PROSITE" id="PS50011"/>
    </source>
</evidence>
<gene>
    <name evidence="3" type="ORF">SETIT_8G225800v2</name>
</gene>
<dbReference type="AlphaFoldDB" id="A0A368SAJ4"/>
<reference evidence="3" key="1">
    <citation type="journal article" date="2012" name="Nat. Biotechnol.">
        <title>Reference genome sequence of the model plant Setaria.</title>
        <authorList>
            <person name="Bennetzen J.L."/>
            <person name="Schmutz J."/>
            <person name="Wang H."/>
            <person name="Percifield R."/>
            <person name="Hawkins J."/>
            <person name="Pontaroli A.C."/>
            <person name="Estep M."/>
            <person name="Feng L."/>
            <person name="Vaughn J.N."/>
            <person name="Grimwood J."/>
            <person name="Jenkins J."/>
            <person name="Barry K."/>
            <person name="Lindquist E."/>
            <person name="Hellsten U."/>
            <person name="Deshpande S."/>
            <person name="Wang X."/>
            <person name="Wu X."/>
            <person name="Mitros T."/>
            <person name="Triplett J."/>
            <person name="Yang X."/>
            <person name="Ye C.Y."/>
            <person name="Mauro-Herrera M."/>
            <person name="Wang L."/>
            <person name="Li P."/>
            <person name="Sharma M."/>
            <person name="Sharma R."/>
            <person name="Ronald P.C."/>
            <person name="Panaud O."/>
            <person name="Kellogg E.A."/>
            <person name="Brutnell T.P."/>
            <person name="Doust A.N."/>
            <person name="Tuskan G.A."/>
            <person name="Rokhsar D."/>
            <person name="Devos K.M."/>
        </authorList>
    </citation>
    <scope>NUCLEOTIDE SEQUENCE [LARGE SCALE GENOMIC DNA]</scope>
    <source>
        <strain evidence="3">Yugu1</strain>
    </source>
</reference>
<dbReference type="PANTHER" id="PTHR47975:SF13">
    <property type="entry name" value="OS06G0142650 PROTEIN"/>
    <property type="match status" value="1"/>
</dbReference>
<dbReference type="PROSITE" id="PS50011">
    <property type="entry name" value="PROTEIN_KINASE_DOM"/>
    <property type="match status" value="1"/>
</dbReference>
<accession>A0A368SAJ4</accession>
<dbReference type="GO" id="GO:0005524">
    <property type="term" value="F:ATP binding"/>
    <property type="evidence" value="ECO:0007669"/>
    <property type="project" value="InterPro"/>
</dbReference>
<organism evidence="3">
    <name type="scientific">Setaria italica</name>
    <name type="common">Foxtail millet</name>
    <name type="synonym">Panicum italicum</name>
    <dbReference type="NCBI Taxonomy" id="4555"/>
    <lineage>
        <taxon>Eukaryota</taxon>
        <taxon>Viridiplantae</taxon>
        <taxon>Streptophyta</taxon>
        <taxon>Embryophyta</taxon>
        <taxon>Tracheophyta</taxon>
        <taxon>Spermatophyta</taxon>
        <taxon>Magnoliopsida</taxon>
        <taxon>Liliopsida</taxon>
        <taxon>Poales</taxon>
        <taxon>Poaceae</taxon>
        <taxon>PACMAD clade</taxon>
        <taxon>Panicoideae</taxon>
        <taxon>Panicodae</taxon>
        <taxon>Paniceae</taxon>
        <taxon>Cenchrinae</taxon>
        <taxon>Setaria</taxon>
    </lineage>
</organism>
<dbReference type="Gene3D" id="3.30.200.20">
    <property type="entry name" value="Phosphorylase Kinase, domain 1"/>
    <property type="match status" value="1"/>
</dbReference>
<name>A0A368SAJ4_SETIT</name>
<protein>
    <recommendedName>
        <fullName evidence="2">Protein kinase domain-containing protein</fullName>
    </recommendedName>
</protein>
<feature type="compositionally biased region" description="Polar residues" evidence="1">
    <location>
        <begin position="131"/>
        <end position="148"/>
    </location>
</feature>
<evidence type="ECO:0000313" key="3">
    <source>
        <dbReference type="EMBL" id="RCV39449.1"/>
    </source>
</evidence>
<dbReference type="CDD" id="cd21037">
    <property type="entry name" value="MLKL_NTD"/>
    <property type="match status" value="1"/>
</dbReference>
<dbReference type="Gene3D" id="1.20.930.20">
    <property type="entry name" value="Adaptor protein Cbl, N-terminal domain"/>
    <property type="match status" value="1"/>
</dbReference>
<dbReference type="InterPro" id="IPR059179">
    <property type="entry name" value="MLKL-like_MCAfunc"/>
</dbReference>
<dbReference type="GO" id="GO:0007166">
    <property type="term" value="P:cell surface receptor signaling pathway"/>
    <property type="evidence" value="ECO:0007669"/>
    <property type="project" value="InterPro"/>
</dbReference>
<dbReference type="PANTHER" id="PTHR47975">
    <property type="entry name" value="S-LOCUS LECTIN KINASE FAMILY PROTEIN"/>
    <property type="match status" value="1"/>
</dbReference>
<dbReference type="PROSITE" id="PS00108">
    <property type="entry name" value="PROTEIN_KINASE_ST"/>
    <property type="match status" value="1"/>
</dbReference>
<reference evidence="3" key="2">
    <citation type="submission" date="2015-07" db="EMBL/GenBank/DDBJ databases">
        <authorList>
            <person name="Noorani M."/>
        </authorList>
    </citation>
    <scope>NUCLEOTIDE SEQUENCE</scope>
    <source>
        <strain evidence="3">Yugu1</strain>
    </source>
</reference>
<dbReference type="GO" id="GO:0004672">
    <property type="term" value="F:protein kinase activity"/>
    <property type="evidence" value="ECO:0007669"/>
    <property type="project" value="InterPro"/>
</dbReference>
<proteinExistence type="predicted"/>
<dbReference type="SMART" id="SM00220">
    <property type="entry name" value="S_TKc"/>
    <property type="match status" value="1"/>
</dbReference>
<feature type="domain" description="Protein kinase" evidence="2">
    <location>
        <begin position="185"/>
        <end position="446"/>
    </location>
</feature>
<feature type="region of interest" description="Disordered" evidence="1">
    <location>
        <begin position="131"/>
        <end position="159"/>
    </location>
</feature>
<dbReference type="SUPFAM" id="SSF56112">
    <property type="entry name" value="Protein kinase-like (PK-like)"/>
    <property type="match status" value="1"/>
</dbReference>
<evidence type="ECO:0000256" key="1">
    <source>
        <dbReference type="SAM" id="MobiDB-lite"/>
    </source>
</evidence>
<dbReference type="InterPro" id="IPR011009">
    <property type="entry name" value="Kinase-like_dom_sf"/>
</dbReference>
<dbReference type="InterPro" id="IPR000719">
    <property type="entry name" value="Prot_kinase_dom"/>
</dbReference>
<dbReference type="Gene3D" id="1.10.510.10">
    <property type="entry name" value="Transferase(Phosphotransferase) domain 1"/>
    <property type="match status" value="1"/>
</dbReference>
<dbReference type="InterPro" id="IPR008271">
    <property type="entry name" value="Ser/Thr_kinase_AS"/>
</dbReference>
<dbReference type="InterPro" id="IPR036537">
    <property type="entry name" value="Adaptor_Cbl_N_dom_sf"/>
</dbReference>
<dbReference type="STRING" id="4555.A0A368SAJ4"/>